<dbReference type="GO" id="GO:0006629">
    <property type="term" value="P:lipid metabolic process"/>
    <property type="evidence" value="ECO:0007669"/>
    <property type="project" value="InterPro"/>
</dbReference>
<dbReference type="PANTHER" id="PTHR13593:SF143">
    <property type="entry name" value="PHOSPHATIDYLINOSITOL-SPECIFIC PHOSPHOLIPASE C X DOMAIN-CONTAINING PROTEIN"/>
    <property type="match status" value="1"/>
</dbReference>
<dbReference type="Gene3D" id="3.20.20.190">
    <property type="entry name" value="Phosphatidylinositol (PI) phosphodiesterase"/>
    <property type="match status" value="1"/>
</dbReference>
<reference evidence="2 4" key="2">
    <citation type="submission" date="2018-08" db="EMBL/GenBank/DDBJ databases">
        <title>Genomic Encyclopedia of Archaeal and Bacterial Type Strains, Phase II (KMG-II): from individual species to whole genera.</title>
        <authorList>
            <person name="Goeker M."/>
        </authorList>
    </citation>
    <scope>NUCLEOTIDE SEQUENCE [LARGE SCALE GENOMIC DNA]</scope>
    <source>
        <strain evidence="2 4">DSM 2261</strain>
    </source>
</reference>
<dbReference type="SUPFAM" id="SSF89372">
    <property type="entry name" value="Fucose-specific lectin"/>
    <property type="match status" value="2"/>
</dbReference>
<evidence type="ECO:0000313" key="4">
    <source>
        <dbReference type="Proteomes" id="UP000256345"/>
    </source>
</evidence>
<dbReference type="KEGG" id="age:AA314_04915"/>
<dbReference type="Proteomes" id="UP000256345">
    <property type="component" value="Unassembled WGS sequence"/>
</dbReference>
<dbReference type="AlphaFoldDB" id="A0AAC8Q9D4"/>
<dbReference type="EMBL" id="CP011509">
    <property type="protein sequence ID" value="AKJ03289.1"/>
    <property type="molecule type" value="Genomic_DNA"/>
</dbReference>
<sequence>MGQGGFITLVNGTKYNWNRTNQHFYQMNKWEFPATIRPGESVSVYVEWDQGVGKNVSDDAGEADYKLAGTNSSFQISASARSGFDLRVLFTNLVTSGNPKNSSLRLGWRHDGNVNFILSGEEGAFSSSNPPTSWMQDNLGRLGQRTLRELCMPGSHDAGMSVYTSGTAFASACNTLTQREGILKQLQFGVRYFDIRPVLSGGKFYTGHYGKIADVSYQGSNGQSIESIISDVNAYTASDKELVVLCLSHDLNTDVGGGSVGFRPFNQDEWNRLFAQLKSLNNLFIVQNPKSELDLTARKLTEFIGNNRAAVVVVVEPSAQGIRLGNHEYQGFYTRAHYPVYDSYSEMNDPQRMGDDQLDKMKRERPRPDSKCFVLSWTLTQSTLQATTCKLGTAYSILDLAELANPQLYRRLLSACTSQCYPNILYLDGIASSDITAMAMAVNNRKLYEVAPQWSPQSQTRAGGTKLAPRWAMFNGKLWMVWKGWGDDGIWYATYDGRNWSDQTRISDVGTSAAPAIAVHGGVLYLAWRGVGSDASIWYATNTGGSWSGQKKVPNVGTSTGPALASFGNKLWMAWKGAGDDGIWYSTFDGQWGGQQRISGVGTSNSPALAVLGTQLHLTWRGVGSDAAIWWASNSGSGWSSQNKVPGANSTNGPTMAEFKGELWLAWKGLGDVNLWWLRYTPSTGWKDLARNEWAGTEDSPALAVLNDKLYMAWSGVKHEGLWFASYPA</sequence>
<dbReference type="SUPFAM" id="SSF51695">
    <property type="entry name" value="PLC-like phosphodiesterases"/>
    <property type="match status" value="1"/>
</dbReference>
<protein>
    <submittedName>
        <fullName evidence="1">Cell surface protein</fullName>
    </submittedName>
</protein>
<dbReference type="PANTHER" id="PTHR13593">
    <property type="match status" value="1"/>
</dbReference>
<accession>A0AAC8Q9D4</accession>
<dbReference type="InterPro" id="IPR017946">
    <property type="entry name" value="PLC-like_Pdiesterase_TIM-brl"/>
</dbReference>
<organism evidence="1 3">
    <name type="scientific">Archangium gephyra</name>
    <dbReference type="NCBI Taxonomy" id="48"/>
    <lineage>
        <taxon>Bacteria</taxon>
        <taxon>Pseudomonadati</taxon>
        <taxon>Myxococcota</taxon>
        <taxon>Myxococcia</taxon>
        <taxon>Myxococcales</taxon>
        <taxon>Cystobacterineae</taxon>
        <taxon>Archangiaceae</taxon>
        <taxon>Archangium</taxon>
    </lineage>
</organism>
<dbReference type="Proteomes" id="UP000035579">
    <property type="component" value="Chromosome"/>
</dbReference>
<reference evidence="1 3" key="1">
    <citation type="submission" date="2015-05" db="EMBL/GenBank/DDBJ databases">
        <title>Genome assembly of Archangium gephyra DSM 2261.</title>
        <authorList>
            <person name="Sharma G."/>
            <person name="Subramanian S."/>
        </authorList>
    </citation>
    <scope>NUCLEOTIDE SEQUENCE [LARGE SCALE GENOMIC DNA]</scope>
    <source>
        <strain evidence="1 3">DSM 2261</strain>
    </source>
</reference>
<dbReference type="GO" id="GO:0008081">
    <property type="term" value="F:phosphoric diester hydrolase activity"/>
    <property type="evidence" value="ECO:0007669"/>
    <property type="project" value="InterPro"/>
</dbReference>
<gene>
    <name evidence="1" type="ORF">AA314_04915</name>
    <name evidence="2" type="ORF">ATI61_11848</name>
</gene>
<dbReference type="InterPro" id="IPR051057">
    <property type="entry name" value="PI-PLC_domain"/>
</dbReference>
<evidence type="ECO:0000313" key="3">
    <source>
        <dbReference type="Proteomes" id="UP000035579"/>
    </source>
</evidence>
<name>A0AAC8Q9D4_9BACT</name>
<evidence type="ECO:0000313" key="1">
    <source>
        <dbReference type="EMBL" id="AKJ03289.1"/>
    </source>
</evidence>
<proteinExistence type="predicted"/>
<evidence type="ECO:0000313" key="2">
    <source>
        <dbReference type="EMBL" id="REG22843.1"/>
    </source>
</evidence>
<dbReference type="EMBL" id="QUMU01000018">
    <property type="protein sequence ID" value="REG22843.1"/>
    <property type="molecule type" value="Genomic_DNA"/>
</dbReference>
<dbReference type="RefSeq" id="WP_053066651.1">
    <property type="nucleotide sequence ID" value="NZ_CP011509.1"/>
</dbReference>
<keyword evidence="4" id="KW-1185">Reference proteome</keyword>